<protein>
    <submittedName>
        <fullName evidence="1">Uncharacterized protein</fullName>
    </submittedName>
</protein>
<dbReference type="EMBL" id="LR798360">
    <property type="protein sequence ID" value="CAB5226443.1"/>
    <property type="molecule type" value="Genomic_DNA"/>
</dbReference>
<organism evidence="1">
    <name type="scientific">uncultured Caudovirales phage</name>
    <dbReference type="NCBI Taxonomy" id="2100421"/>
    <lineage>
        <taxon>Viruses</taxon>
        <taxon>Duplodnaviria</taxon>
        <taxon>Heunggongvirae</taxon>
        <taxon>Uroviricota</taxon>
        <taxon>Caudoviricetes</taxon>
        <taxon>Peduoviridae</taxon>
        <taxon>Maltschvirus</taxon>
        <taxon>Maltschvirus maltsch</taxon>
    </lineage>
</organism>
<reference evidence="1" key="1">
    <citation type="submission" date="2020-05" db="EMBL/GenBank/DDBJ databases">
        <authorList>
            <person name="Chiriac C."/>
            <person name="Salcher M."/>
            <person name="Ghai R."/>
            <person name="Kavagutti S V."/>
        </authorList>
    </citation>
    <scope>NUCLEOTIDE SEQUENCE</scope>
</reference>
<evidence type="ECO:0000313" key="1">
    <source>
        <dbReference type="EMBL" id="CAB5226443.1"/>
    </source>
</evidence>
<name>A0A6J7X737_9CAUD</name>
<gene>
    <name evidence="1" type="ORF">UFOVP760_218</name>
</gene>
<accession>A0A6J7X737</accession>
<sequence length="123" mass="14298">MVIFDFITSVLFTKEKNCLQTVDQESDFSPYMLNRWVSMYSPSVAVFSNILNKYLTVFESKTDLYSLFIGVLPHVKSKRITYIKKVKQEKVEENIDIKLIANNLELSEREINQYIAFTAPGDN</sequence>
<proteinExistence type="predicted"/>